<feature type="region of interest" description="Disordered" evidence="1">
    <location>
        <begin position="256"/>
        <end position="341"/>
    </location>
</feature>
<dbReference type="RefSeq" id="XP_060278661.1">
    <property type="nucleotide sequence ID" value="XM_060429245.1"/>
</dbReference>
<dbReference type="Proteomes" id="UP001244011">
    <property type="component" value="Unassembled WGS sequence"/>
</dbReference>
<protein>
    <submittedName>
        <fullName evidence="2">Uncharacterized protein</fullName>
    </submittedName>
</protein>
<evidence type="ECO:0000313" key="2">
    <source>
        <dbReference type="EMBL" id="KAK1762448.1"/>
    </source>
</evidence>
<accession>A0AAJ0FGK6</accession>
<organism evidence="2 3">
    <name type="scientific">Phialemonium atrogriseum</name>
    <dbReference type="NCBI Taxonomy" id="1093897"/>
    <lineage>
        <taxon>Eukaryota</taxon>
        <taxon>Fungi</taxon>
        <taxon>Dikarya</taxon>
        <taxon>Ascomycota</taxon>
        <taxon>Pezizomycotina</taxon>
        <taxon>Sordariomycetes</taxon>
        <taxon>Sordariomycetidae</taxon>
        <taxon>Cephalothecales</taxon>
        <taxon>Cephalothecaceae</taxon>
        <taxon>Phialemonium</taxon>
    </lineage>
</organism>
<sequence>MTNMDDTPAIDNGELLRRIFFTLRDMHNSLPNLQPDHVLPSTEHIDFCVQKDQPNTSAEPSNCHNAIQGLLSGSIFLQYQDHTALEWALKFEGIASSQPVQRFAPRFRLRYLDPNDKAEWFLSLPSDNNRRWTALAMLEQPGCDSQLFVPGGCLTADFTKSSPPPGRFFWSEFVCAMTTIQRLLYNDYWDAMASHQTISVFIITFTATTARVLQATATSTSSISFAICGTIDLPKVQTITDLSQAMARLISWATPCGDPDSGGGKSGSSDRLDSQPLKIPKSRSEQKDASRNDNGSRTSATRIASDYSEHVEWDDGASKKRSVSGLTQSPSPTSSSGLESG</sequence>
<feature type="compositionally biased region" description="Polar residues" evidence="1">
    <location>
        <begin position="292"/>
        <end position="302"/>
    </location>
</feature>
<feature type="compositionally biased region" description="Basic and acidic residues" evidence="1">
    <location>
        <begin position="282"/>
        <end position="291"/>
    </location>
</feature>
<dbReference type="EMBL" id="MU839037">
    <property type="protein sequence ID" value="KAK1762448.1"/>
    <property type="molecule type" value="Genomic_DNA"/>
</dbReference>
<feature type="compositionally biased region" description="Basic and acidic residues" evidence="1">
    <location>
        <begin position="307"/>
        <end position="318"/>
    </location>
</feature>
<gene>
    <name evidence="2" type="ORF">QBC33DRAFT_551912</name>
</gene>
<proteinExistence type="predicted"/>
<feature type="compositionally biased region" description="Low complexity" evidence="1">
    <location>
        <begin position="324"/>
        <end position="341"/>
    </location>
</feature>
<evidence type="ECO:0000256" key="1">
    <source>
        <dbReference type="SAM" id="MobiDB-lite"/>
    </source>
</evidence>
<keyword evidence="3" id="KW-1185">Reference proteome</keyword>
<evidence type="ECO:0000313" key="3">
    <source>
        <dbReference type="Proteomes" id="UP001244011"/>
    </source>
</evidence>
<name>A0AAJ0FGK6_9PEZI</name>
<reference evidence="2" key="1">
    <citation type="submission" date="2023-06" db="EMBL/GenBank/DDBJ databases">
        <title>Genome-scale phylogeny and comparative genomics of the fungal order Sordariales.</title>
        <authorList>
            <consortium name="Lawrence Berkeley National Laboratory"/>
            <person name="Hensen N."/>
            <person name="Bonometti L."/>
            <person name="Westerberg I."/>
            <person name="Brannstrom I.O."/>
            <person name="Guillou S."/>
            <person name="Cros-Aarteil S."/>
            <person name="Calhoun S."/>
            <person name="Haridas S."/>
            <person name="Kuo A."/>
            <person name="Mondo S."/>
            <person name="Pangilinan J."/>
            <person name="Riley R."/>
            <person name="Labutti K."/>
            <person name="Andreopoulos B."/>
            <person name="Lipzen A."/>
            <person name="Chen C."/>
            <person name="Yanf M."/>
            <person name="Daum C."/>
            <person name="Ng V."/>
            <person name="Clum A."/>
            <person name="Steindorff A."/>
            <person name="Ohm R."/>
            <person name="Martin F."/>
            <person name="Silar P."/>
            <person name="Natvig D."/>
            <person name="Lalanne C."/>
            <person name="Gautier V."/>
            <person name="Ament-Velasquez S.L."/>
            <person name="Kruys A."/>
            <person name="Hutchinson M.I."/>
            <person name="Powell A.J."/>
            <person name="Barry K."/>
            <person name="Miller A.N."/>
            <person name="Grigoriev I.V."/>
            <person name="Debuchy R."/>
            <person name="Gladieux P."/>
            <person name="Thoren M.H."/>
            <person name="Johannesson H."/>
        </authorList>
    </citation>
    <scope>NUCLEOTIDE SEQUENCE</scope>
    <source>
        <strain evidence="2">8032-3</strain>
    </source>
</reference>
<dbReference type="AlphaFoldDB" id="A0AAJ0FGK6"/>
<dbReference type="GeneID" id="85312432"/>
<comment type="caution">
    <text evidence="2">The sequence shown here is derived from an EMBL/GenBank/DDBJ whole genome shotgun (WGS) entry which is preliminary data.</text>
</comment>